<gene>
    <name evidence="4" type="ORF">GMI68_07955</name>
    <name evidence="5" type="ORF">J7S26_08000</name>
</gene>
<dbReference type="EMBL" id="CP072829">
    <property type="protein sequence ID" value="QTU84274.1"/>
    <property type="molecule type" value="Genomic_DNA"/>
</dbReference>
<evidence type="ECO:0000259" key="3">
    <source>
        <dbReference type="Pfam" id="PF14501"/>
    </source>
</evidence>
<dbReference type="EMBL" id="WPCR01000009">
    <property type="protein sequence ID" value="NHM14695.1"/>
    <property type="molecule type" value="Genomic_DNA"/>
</dbReference>
<dbReference type="RefSeq" id="WP_166340050.1">
    <property type="nucleotide sequence ID" value="NZ_CP072829.1"/>
</dbReference>
<dbReference type="GO" id="GO:0016301">
    <property type="term" value="F:kinase activity"/>
    <property type="evidence" value="ECO:0007669"/>
    <property type="project" value="UniProtKB-KW"/>
</dbReference>
<dbReference type="Proteomes" id="UP000671910">
    <property type="component" value="Chromosome"/>
</dbReference>
<dbReference type="KEGG" id="ebz:J7S26_08000"/>
<keyword evidence="5" id="KW-0808">Transferase</keyword>
<keyword evidence="2" id="KW-0812">Transmembrane</keyword>
<evidence type="ECO:0000313" key="6">
    <source>
        <dbReference type="Proteomes" id="UP000636394"/>
    </source>
</evidence>
<dbReference type="AlphaFoldDB" id="A0A9E6MQV3"/>
<accession>A0A9E6MQV3</accession>
<dbReference type="InterPro" id="IPR036890">
    <property type="entry name" value="HATPase_C_sf"/>
</dbReference>
<evidence type="ECO:0000313" key="7">
    <source>
        <dbReference type="Proteomes" id="UP000671910"/>
    </source>
</evidence>
<evidence type="ECO:0000313" key="4">
    <source>
        <dbReference type="EMBL" id="NHM14695.1"/>
    </source>
</evidence>
<dbReference type="InterPro" id="IPR032834">
    <property type="entry name" value="NatK-like_C"/>
</dbReference>
<name>A0A9E6MQV3_9ACTN</name>
<keyword evidence="6" id="KW-1185">Reference proteome</keyword>
<dbReference type="SUPFAM" id="SSF55874">
    <property type="entry name" value="ATPase domain of HSP90 chaperone/DNA topoisomerase II/histidine kinase"/>
    <property type="match status" value="1"/>
</dbReference>
<dbReference type="Pfam" id="PF14501">
    <property type="entry name" value="HATPase_c_5"/>
    <property type="match status" value="1"/>
</dbReference>
<feature type="coiled-coil region" evidence="1">
    <location>
        <begin position="81"/>
        <end position="129"/>
    </location>
</feature>
<evidence type="ECO:0000256" key="1">
    <source>
        <dbReference type="SAM" id="Coils"/>
    </source>
</evidence>
<dbReference type="Proteomes" id="UP000636394">
    <property type="component" value="Unassembled WGS sequence"/>
</dbReference>
<keyword evidence="1" id="KW-0175">Coiled coil</keyword>
<proteinExistence type="predicted"/>
<dbReference type="CDD" id="cd16935">
    <property type="entry name" value="HATPase_AgrC-ComD-like"/>
    <property type="match status" value="1"/>
</dbReference>
<organism evidence="5 7">
    <name type="scientific">Xiamenia xianingshaonis</name>
    <dbReference type="NCBI Taxonomy" id="2682776"/>
    <lineage>
        <taxon>Bacteria</taxon>
        <taxon>Bacillati</taxon>
        <taxon>Actinomycetota</taxon>
        <taxon>Coriobacteriia</taxon>
        <taxon>Eggerthellales</taxon>
        <taxon>Eggerthellaceae</taxon>
        <taxon>Xiamenia</taxon>
    </lineage>
</organism>
<feature type="domain" description="Sensor histidine kinase NatK-like C-terminal" evidence="3">
    <location>
        <begin position="197"/>
        <end position="303"/>
    </location>
</feature>
<keyword evidence="2" id="KW-1133">Transmembrane helix</keyword>
<reference evidence="4 6" key="1">
    <citation type="submission" date="2019-11" db="EMBL/GenBank/DDBJ databases">
        <title>Eggerthellaceae novel genus isolated from the rectal contents of marmort.</title>
        <authorList>
            <person name="Zhang G."/>
        </authorList>
    </citation>
    <scope>NUCLEOTIDE SEQUENCE [LARGE SCALE GENOMIC DNA]</scope>
    <source>
        <strain evidence="6">zg-886</strain>
        <strain evidence="4">Zg-886</strain>
    </source>
</reference>
<feature type="transmembrane region" description="Helical" evidence="2">
    <location>
        <begin position="27"/>
        <end position="47"/>
    </location>
</feature>
<keyword evidence="5" id="KW-0418">Kinase</keyword>
<sequence>MQKESAIDSVLDALSRHGSTVQRAGKLLFPASQLAALVVVAACIVVYGLPLNWLAWVLIVGACCVPVDVLLFKLLRRAQAVDQKRIRNRLLEQVVREQEQQRACAQSNLDEARQIKQALQDKVRALGESLSDGTLPEGAASADSADEAFASLHAPLRYCANPIVNTLAAMKANQCEQKGIAVVLDLQLPRDLPLSDVELCCLFSNLFDNAIHACESLPEGERFVQVKATTAHGFLWVSMRNSCLDRSRPVPKRSRVSFAKGEESSALPQHGWGLSILESLASRYEGTFSTASDEGVFDTELALNVGAAGVPRDEKRADDA</sequence>
<dbReference type="Gene3D" id="3.30.565.10">
    <property type="entry name" value="Histidine kinase-like ATPase, C-terminal domain"/>
    <property type="match status" value="1"/>
</dbReference>
<reference evidence="5" key="2">
    <citation type="submission" date="2021-04" db="EMBL/GenBank/DDBJ databases">
        <title>Novel species in family Eggerthellaceae.</title>
        <authorList>
            <person name="Zhang G."/>
        </authorList>
    </citation>
    <scope>NUCLEOTIDE SEQUENCE</scope>
    <source>
        <strain evidence="5">Zg-886</strain>
    </source>
</reference>
<evidence type="ECO:0000313" key="5">
    <source>
        <dbReference type="EMBL" id="QTU84274.1"/>
    </source>
</evidence>
<evidence type="ECO:0000256" key="2">
    <source>
        <dbReference type="SAM" id="Phobius"/>
    </source>
</evidence>
<keyword evidence="2" id="KW-0472">Membrane</keyword>
<feature type="transmembrane region" description="Helical" evidence="2">
    <location>
        <begin position="53"/>
        <end position="75"/>
    </location>
</feature>
<protein>
    <submittedName>
        <fullName evidence="4">GHKL domain-containing protein</fullName>
    </submittedName>
    <submittedName>
        <fullName evidence="5">Sensor histidine kinase</fullName>
    </submittedName>
</protein>